<accession>A0ABD2N3D2</accession>
<keyword evidence="2" id="KW-1185">Reference proteome</keyword>
<gene>
    <name evidence="1" type="ORF">HHI36_014552</name>
</gene>
<dbReference type="EMBL" id="JABFTP020000062">
    <property type="protein sequence ID" value="KAL3273098.1"/>
    <property type="molecule type" value="Genomic_DNA"/>
</dbReference>
<evidence type="ECO:0000313" key="2">
    <source>
        <dbReference type="Proteomes" id="UP001516400"/>
    </source>
</evidence>
<organism evidence="1 2">
    <name type="scientific">Cryptolaemus montrouzieri</name>
    <dbReference type="NCBI Taxonomy" id="559131"/>
    <lineage>
        <taxon>Eukaryota</taxon>
        <taxon>Metazoa</taxon>
        <taxon>Ecdysozoa</taxon>
        <taxon>Arthropoda</taxon>
        <taxon>Hexapoda</taxon>
        <taxon>Insecta</taxon>
        <taxon>Pterygota</taxon>
        <taxon>Neoptera</taxon>
        <taxon>Endopterygota</taxon>
        <taxon>Coleoptera</taxon>
        <taxon>Polyphaga</taxon>
        <taxon>Cucujiformia</taxon>
        <taxon>Coccinelloidea</taxon>
        <taxon>Coccinellidae</taxon>
        <taxon>Scymninae</taxon>
        <taxon>Scymnini</taxon>
        <taxon>Cryptolaemus</taxon>
    </lineage>
</organism>
<name>A0ABD2N3D2_9CUCU</name>
<comment type="caution">
    <text evidence="1">The sequence shown here is derived from an EMBL/GenBank/DDBJ whole genome shotgun (WGS) entry which is preliminary data.</text>
</comment>
<protein>
    <submittedName>
        <fullName evidence="1">Uncharacterized protein</fullName>
    </submittedName>
</protein>
<evidence type="ECO:0000313" key="1">
    <source>
        <dbReference type="EMBL" id="KAL3273098.1"/>
    </source>
</evidence>
<dbReference type="Proteomes" id="UP001516400">
    <property type="component" value="Unassembled WGS sequence"/>
</dbReference>
<proteinExistence type="predicted"/>
<sequence>MSDYEIVEKILQIDEKREMQEDETEENIDVENNTKSSHDVALHALETAINYISSFLFLSQSNMATAAQRLNIQEKKREMLFKRLQDVYDSYKKAFKDNNKLSEFIKKCRPMEAVK</sequence>
<dbReference type="AlphaFoldDB" id="A0ABD2N3D2"/>
<reference evidence="1 2" key="1">
    <citation type="journal article" date="2021" name="BMC Biol.">
        <title>Horizontally acquired antibacterial genes associated with adaptive radiation of ladybird beetles.</title>
        <authorList>
            <person name="Li H.S."/>
            <person name="Tang X.F."/>
            <person name="Huang Y.H."/>
            <person name="Xu Z.Y."/>
            <person name="Chen M.L."/>
            <person name="Du X.Y."/>
            <person name="Qiu B.Y."/>
            <person name="Chen P.T."/>
            <person name="Zhang W."/>
            <person name="Slipinski A."/>
            <person name="Escalona H.E."/>
            <person name="Waterhouse R.M."/>
            <person name="Zwick A."/>
            <person name="Pang H."/>
        </authorList>
    </citation>
    <scope>NUCLEOTIDE SEQUENCE [LARGE SCALE GENOMIC DNA]</scope>
    <source>
        <strain evidence="1">SYSU2018</strain>
    </source>
</reference>